<reference evidence="2" key="1">
    <citation type="submission" date="2020-10" db="EMBL/GenBank/DDBJ databases">
        <authorList>
            <person name="Gilroy R."/>
        </authorList>
    </citation>
    <scope>NUCLEOTIDE SEQUENCE</scope>
    <source>
        <strain evidence="2">CHK190-19873</strain>
    </source>
</reference>
<reference evidence="2" key="2">
    <citation type="journal article" date="2021" name="PeerJ">
        <title>Extensive microbial diversity within the chicken gut microbiome revealed by metagenomics and culture.</title>
        <authorList>
            <person name="Gilroy R."/>
            <person name="Ravi A."/>
            <person name="Getino M."/>
            <person name="Pursley I."/>
            <person name="Horton D.L."/>
            <person name="Alikhan N.F."/>
            <person name="Baker D."/>
            <person name="Gharbi K."/>
            <person name="Hall N."/>
            <person name="Watson M."/>
            <person name="Adriaenssens E.M."/>
            <person name="Foster-Nyarko E."/>
            <person name="Jarju S."/>
            <person name="Secka A."/>
            <person name="Antonio M."/>
            <person name="Oren A."/>
            <person name="Chaudhuri R.R."/>
            <person name="La Ragione R."/>
            <person name="Hildebrand F."/>
            <person name="Pallen M.J."/>
        </authorList>
    </citation>
    <scope>NUCLEOTIDE SEQUENCE</scope>
    <source>
        <strain evidence="2">CHK190-19873</strain>
    </source>
</reference>
<evidence type="ECO:0000259" key="1">
    <source>
        <dbReference type="PROSITE" id="PS50125"/>
    </source>
</evidence>
<name>A0A9D1JIS9_9FIRM</name>
<dbReference type="GO" id="GO:0004016">
    <property type="term" value="F:adenylate cyclase activity"/>
    <property type="evidence" value="ECO:0007669"/>
    <property type="project" value="UniProtKB-ARBA"/>
</dbReference>
<dbReference type="AlphaFoldDB" id="A0A9D1JIS9"/>
<dbReference type="PROSITE" id="PS50125">
    <property type="entry name" value="GUANYLATE_CYCLASE_2"/>
    <property type="match status" value="1"/>
</dbReference>
<evidence type="ECO:0000313" key="2">
    <source>
        <dbReference type="EMBL" id="HIS30350.1"/>
    </source>
</evidence>
<dbReference type="GO" id="GO:0035556">
    <property type="term" value="P:intracellular signal transduction"/>
    <property type="evidence" value="ECO:0007669"/>
    <property type="project" value="InterPro"/>
</dbReference>
<proteinExistence type="predicted"/>
<organism evidence="2 3">
    <name type="scientific">Candidatus Limivivens intestinipullorum</name>
    <dbReference type="NCBI Taxonomy" id="2840858"/>
    <lineage>
        <taxon>Bacteria</taxon>
        <taxon>Bacillati</taxon>
        <taxon>Bacillota</taxon>
        <taxon>Clostridia</taxon>
        <taxon>Lachnospirales</taxon>
        <taxon>Lachnospiraceae</taxon>
        <taxon>Lachnospiraceae incertae sedis</taxon>
        <taxon>Candidatus Limivivens</taxon>
    </lineage>
</organism>
<evidence type="ECO:0000313" key="3">
    <source>
        <dbReference type="Proteomes" id="UP000823935"/>
    </source>
</evidence>
<dbReference type="Pfam" id="PF00211">
    <property type="entry name" value="Guanylate_cyc"/>
    <property type="match status" value="1"/>
</dbReference>
<dbReference type="GO" id="GO:0009190">
    <property type="term" value="P:cyclic nucleotide biosynthetic process"/>
    <property type="evidence" value="ECO:0007669"/>
    <property type="project" value="InterPro"/>
</dbReference>
<dbReference type="Gene3D" id="3.30.70.1230">
    <property type="entry name" value="Nucleotide cyclase"/>
    <property type="match status" value="2"/>
</dbReference>
<accession>A0A9D1JIS9</accession>
<dbReference type="SUPFAM" id="SSF55073">
    <property type="entry name" value="Nucleotide cyclase"/>
    <property type="match status" value="2"/>
</dbReference>
<sequence length="440" mass="50333">MIRKKGMHFYINIPNLDQVVIDEETKTGKVNHSLHALDTFFSMIESFGKKHFPQSFVVEKITGSRLHMYVTDSLNEAFEVVAEVSGFAYKLTSYLNHEIAKYKTLLNFQIQIGACYGEFYEFTFKRETFEEDSTIGYAANYAAKLQGLSEKSFISISSDIYENLDSEYKKTFIIKKDNKLGKYGQKYYATTNLEKLQTTLDYATDLENAKRYANNLNLGDINFSSVRQSLNFDVLSKKECKKLEGIPLLADVRGFTRQFKKDGSNLEEMSQKTQKILQSMYEIVGRNKGIHVQFQGDREMALFHDYSDYKCIPDAIVAALRIVDTVKTYNVCVGVGTSLGTLFAAKIGARGEKDNIILGTTVTQADRYEDEKAGENQIVINKEIYSYLKINRPVWADQFVRVADDCYRTTVGYKKMMEAVSVAQLEKNTRQNNYNGAWRE</sequence>
<dbReference type="EMBL" id="DVIQ01000012">
    <property type="protein sequence ID" value="HIS30350.1"/>
    <property type="molecule type" value="Genomic_DNA"/>
</dbReference>
<dbReference type="Proteomes" id="UP000823935">
    <property type="component" value="Unassembled WGS sequence"/>
</dbReference>
<feature type="domain" description="Guanylate cyclase" evidence="1">
    <location>
        <begin position="246"/>
        <end position="369"/>
    </location>
</feature>
<dbReference type="InterPro" id="IPR001054">
    <property type="entry name" value="A/G_cyclase"/>
</dbReference>
<gene>
    <name evidence="2" type="ORF">IAB44_02205</name>
</gene>
<dbReference type="InterPro" id="IPR029787">
    <property type="entry name" value="Nucleotide_cyclase"/>
</dbReference>
<protein>
    <recommendedName>
        <fullName evidence="1">Guanylate cyclase domain-containing protein</fullName>
    </recommendedName>
</protein>
<comment type="caution">
    <text evidence="2">The sequence shown here is derived from an EMBL/GenBank/DDBJ whole genome shotgun (WGS) entry which is preliminary data.</text>
</comment>